<dbReference type="RefSeq" id="WP_164533251.1">
    <property type="nucleotide sequence ID" value="NZ_JAALFG010000001.1"/>
</dbReference>
<evidence type="ECO:0000313" key="1">
    <source>
        <dbReference type="EMBL" id="NGP17028.1"/>
    </source>
</evidence>
<protein>
    <submittedName>
        <fullName evidence="1">Uncharacterized protein</fullName>
    </submittedName>
</protein>
<dbReference type="EMBL" id="JAALFG010000001">
    <property type="protein sequence ID" value="NGP17028.1"/>
    <property type="molecule type" value="Genomic_DNA"/>
</dbReference>
<keyword evidence="2" id="KW-1185">Reference proteome</keyword>
<reference evidence="1 2" key="2">
    <citation type="submission" date="2020-03" db="EMBL/GenBank/DDBJ databases">
        <title>Devosia chinhatensis sp. nov., isolated from a hexachlorocyclohexane (HCH) dump site in India.</title>
        <authorList>
            <person name="Kumar M."/>
            <person name="Lal R."/>
        </authorList>
    </citation>
    <scope>NUCLEOTIDE SEQUENCE [LARGE SCALE GENOMIC DNA]</scope>
    <source>
        <strain evidence="1 2">H239</strain>
    </source>
</reference>
<dbReference type="Proteomes" id="UP000474802">
    <property type="component" value="Unassembled WGS sequence"/>
</dbReference>
<reference evidence="1 2" key="1">
    <citation type="submission" date="2020-02" db="EMBL/GenBank/DDBJ databases">
        <authorList>
            <person name="Khan S.A."/>
            <person name="Jeon C.O."/>
            <person name="Chun B.H."/>
        </authorList>
    </citation>
    <scope>NUCLEOTIDE SEQUENCE [LARGE SCALE GENOMIC DNA]</scope>
    <source>
        <strain evidence="1 2">H239</strain>
    </source>
</reference>
<organism evidence="1 2">
    <name type="scientific">Devosia aurantiaca</name>
    <dbReference type="NCBI Taxonomy" id="2714858"/>
    <lineage>
        <taxon>Bacteria</taxon>
        <taxon>Pseudomonadati</taxon>
        <taxon>Pseudomonadota</taxon>
        <taxon>Alphaproteobacteria</taxon>
        <taxon>Hyphomicrobiales</taxon>
        <taxon>Devosiaceae</taxon>
        <taxon>Devosia</taxon>
    </lineage>
</organism>
<proteinExistence type="predicted"/>
<dbReference type="AlphaFoldDB" id="A0A6M1SIL3"/>
<name>A0A6M1SIL3_9HYPH</name>
<gene>
    <name evidence="1" type="ORF">G5575_04400</name>
</gene>
<accession>A0A6M1SIL3</accession>
<evidence type="ECO:0000313" key="2">
    <source>
        <dbReference type="Proteomes" id="UP000474802"/>
    </source>
</evidence>
<comment type="caution">
    <text evidence="1">The sequence shown here is derived from an EMBL/GenBank/DDBJ whole genome shotgun (WGS) entry which is preliminary data.</text>
</comment>
<sequence>MTVGTFATLSEASSAGLAALKAIIDQPEAAGFLLLDERGWEVGNWTYWDQVAIELLGD</sequence>